<reference evidence="2" key="2">
    <citation type="submission" date="2023-01" db="EMBL/GenBank/DDBJ databases">
        <title>Human gut microbiome strain richness.</title>
        <authorList>
            <person name="Chen-Liaw A."/>
        </authorList>
    </citation>
    <scope>NUCLEOTIDE SEQUENCE</scope>
    <source>
        <strain evidence="2">RTP21484st1_E5_RTP21484_190118</strain>
    </source>
</reference>
<evidence type="ECO:0000313" key="2">
    <source>
        <dbReference type="EMBL" id="MDB9005883.1"/>
    </source>
</evidence>
<dbReference type="EMBL" id="JAQMPJ010000011">
    <property type="protein sequence ID" value="MDB9005883.1"/>
    <property type="molecule type" value="Genomic_DNA"/>
</dbReference>
<dbReference type="Proteomes" id="UP001210126">
    <property type="component" value="Unassembled WGS sequence"/>
</dbReference>
<name>A0A6N3HVQ2_PARDI</name>
<organism evidence="3">
    <name type="scientific">Parabacteroides distasonis</name>
    <dbReference type="NCBI Taxonomy" id="823"/>
    <lineage>
        <taxon>Bacteria</taxon>
        <taxon>Pseudomonadati</taxon>
        <taxon>Bacteroidota</taxon>
        <taxon>Bacteroidia</taxon>
        <taxon>Bacteroidales</taxon>
        <taxon>Tannerellaceae</taxon>
        <taxon>Parabacteroides</taxon>
    </lineage>
</organism>
<dbReference type="EMBL" id="CACRUW010000043">
    <property type="protein sequence ID" value="VYU79783.1"/>
    <property type="molecule type" value="Genomic_DNA"/>
</dbReference>
<keyword evidence="1" id="KW-0472">Membrane</keyword>
<proteinExistence type="predicted"/>
<dbReference type="AlphaFoldDB" id="A0A6N3HVQ2"/>
<accession>A0A6N3HVQ2</accession>
<sequence length="378" mass="44545">MRQYIIDFIQTICISVFGLAIVASYKLYNRKKSIRSREKYLSTHYKSDNEIEFVCTDFDFFDHDEKYEQELMYVTLSDTQIRYDFTISIDENLKKGHFKKIDDFINEFYPDKIDTASLIQSILIQEPPSTGENLIQYGIQSLSRGRIDFEGRPEASSLYITLCEIDKKTAWLIDNIYKRLREQDENVLRLKSRELKFKVSQLNSILDLEKLLIFMTTIQISGFIAWKKSDKGTVKLIFQQKEDKELFYAYDFPLYAHKNNILLPMNGNNASLDYTRLIQQEILNHYSQPTQKQKYDIVITDICLDYTHGFHLKLLSYAGYTGEKEIKSHKNSIALNIEYTELRNHLTYKCKNKEIALYALSLSQKARHNIECFLNNLD</sequence>
<protein>
    <submittedName>
        <fullName evidence="3">Uncharacterized protein</fullName>
    </submittedName>
</protein>
<feature type="transmembrane region" description="Helical" evidence="1">
    <location>
        <begin position="6"/>
        <end position="28"/>
    </location>
</feature>
<gene>
    <name evidence="3" type="ORF">PDLFYP31_04341</name>
    <name evidence="2" type="ORF">PN599_12835</name>
</gene>
<keyword evidence="1" id="KW-0812">Transmembrane</keyword>
<evidence type="ECO:0000256" key="1">
    <source>
        <dbReference type="SAM" id="Phobius"/>
    </source>
</evidence>
<keyword evidence="1" id="KW-1133">Transmembrane helix</keyword>
<evidence type="ECO:0000313" key="3">
    <source>
        <dbReference type="EMBL" id="VYU79783.1"/>
    </source>
</evidence>
<reference evidence="3" key="1">
    <citation type="submission" date="2019-11" db="EMBL/GenBank/DDBJ databases">
        <authorList>
            <person name="Feng L."/>
        </authorList>
    </citation>
    <scope>NUCLEOTIDE SEQUENCE</scope>
    <source>
        <strain evidence="3">PdistasonisLFYP31</strain>
    </source>
</reference>
<dbReference type="RefSeq" id="WP_009018707.1">
    <property type="nucleotide sequence ID" value="NZ_CACRUW010000043.1"/>
</dbReference>